<keyword evidence="1 4" id="KW-0808">Transferase</keyword>
<evidence type="ECO:0000259" key="2">
    <source>
        <dbReference type="Pfam" id="PF00534"/>
    </source>
</evidence>
<sequence length="371" mass="43386">MDKTNQYNGSEMKILFDNIIFSLQKTGGISVVWEEILKRVNNISELETLFLEYNNDNLNRKSLVINSRNILRTNSTLLKIKRYFNPTYKMNEKHIFHSSYYRTSKNKNAINITTVHDFTYEYFNHGIRKFIHCWQKHRAIRKSDYIICVSSNTKSDLLKFIPDVDKKKIRVIYNGVSNDYYQLDNGKLLNNMPFEPYTYILFVGERKGYKNFELSVNAIAKTNHKLIIVGKELLEKELDLLESTLGKERYNYVGRIPNNELNILYNRAFCLLYPSSYEGFGIPVIEAQRAGCPVIAYNNSSIKEVIGNTPLLIDKLDIDSILQKLTILNNEDIRSVIVKAGIENSKKYSWENMFIDVLNLYNEAWNRNNEN</sequence>
<evidence type="ECO:0000259" key="3">
    <source>
        <dbReference type="Pfam" id="PF13439"/>
    </source>
</evidence>
<dbReference type="InterPro" id="IPR028098">
    <property type="entry name" value="Glyco_trans_4-like_N"/>
</dbReference>
<dbReference type="Gene3D" id="3.40.50.2000">
    <property type="entry name" value="Glycogen Phosphorylase B"/>
    <property type="match status" value="2"/>
</dbReference>
<accession>A0A1T5AQ80</accession>
<dbReference type="Pfam" id="PF00534">
    <property type="entry name" value="Glycos_transf_1"/>
    <property type="match status" value="1"/>
</dbReference>
<gene>
    <name evidence="4" type="ORF">SAMN05660349_00804</name>
</gene>
<dbReference type="CDD" id="cd03809">
    <property type="entry name" value="GT4_MtfB-like"/>
    <property type="match status" value="1"/>
</dbReference>
<dbReference type="PANTHER" id="PTHR46401:SF2">
    <property type="entry name" value="GLYCOSYLTRANSFERASE WBBK-RELATED"/>
    <property type="match status" value="1"/>
</dbReference>
<dbReference type="Pfam" id="PF13439">
    <property type="entry name" value="Glyco_transf_4"/>
    <property type="match status" value="1"/>
</dbReference>
<reference evidence="5" key="1">
    <citation type="submission" date="2017-02" db="EMBL/GenBank/DDBJ databases">
        <authorList>
            <person name="Varghese N."/>
            <person name="Submissions S."/>
        </authorList>
    </citation>
    <scope>NUCLEOTIDE SEQUENCE [LARGE SCALE GENOMIC DNA]</scope>
    <source>
        <strain evidence="5">DSM 24967</strain>
    </source>
</reference>
<protein>
    <submittedName>
        <fullName evidence="4">Mannosyltransferase</fullName>
    </submittedName>
</protein>
<dbReference type="Proteomes" id="UP000190852">
    <property type="component" value="Unassembled WGS sequence"/>
</dbReference>
<evidence type="ECO:0000256" key="1">
    <source>
        <dbReference type="ARBA" id="ARBA00022679"/>
    </source>
</evidence>
<name>A0A1T5AQ80_9BACT</name>
<dbReference type="InterPro" id="IPR001296">
    <property type="entry name" value="Glyco_trans_1"/>
</dbReference>
<dbReference type="GO" id="GO:0016757">
    <property type="term" value="F:glycosyltransferase activity"/>
    <property type="evidence" value="ECO:0007669"/>
    <property type="project" value="UniProtKB-KW"/>
</dbReference>
<keyword evidence="5" id="KW-1185">Reference proteome</keyword>
<evidence type="ECO:0000313" key="5">
    <source>
        <dbReference type="Proteomes" id="UP000190852"/>
    </source>
</evidence>
<dbReference type="EMBL" id="FUYQ01000004">
    <property type="protein sequence ID" value="SKB37029.1"/>
    <property type="molecule type" value="Genomic_DNA"/>
</dbReference>
<dbReference type="PANTHER" id="PTHR46401">
    <property type="entry name" value="GLYCOSYLTRANSFERASE WBBK-RELATED"/>
    <property type="match status" value="1"/>
</dbReference>
<keyword evidence="4" id="KW-0328">Glycosyltransferase</keyword>
<feature type="domain" description="Glycosyltransferase subfamily 4-like N-terminal" evidence="3">
    <location>
        <begin position="107"/>
        <end position="177"/>
    </location>
</feature>
<feature type="domain" description="Glycosyl transferase family 1" evidence="2">
    <location>
        <begin position="195"/>
        <end position="340"/>
    </location>
</feature>
<dbReference type="GO" id="GO:0009103">
    <property type="term" value="P:lipopolysaccharide biosynthetic process"/>
    <property type="evidence" value="ECO:0007669"/>
    <property type="project" value="TreeGrafter"/>
</dbReference>
<proteinExistence type="predicted"/>
<dbReference type="AlphaFoldDB" id="A0A1T5AQ80"/>
<dbReference type="SUPFAM" id="SSF53756">
    <property type="entry name" value="UDP-Glycosyltransferase/glycogen phosphorylase"/>
    <property type="match status" value="1"/>
</dbReference>
<dbReference type="RefSeq" id="WP_245832514.1">
    <property type="nucleotide sequence ID" value="NZ_FUYQ01000004.1"/>
</dbReference>
<organism evidence="4 5">
    <name type="scientific">Parabacteroides chartae</name>
    <dbReference type="NCBI Taxonomy" id="1037355"/>
    <lineage>
        <taxon>Bacteria</taxon>
        <taxon>Pseudomonadati</taxon>
        <taxon>Bacteroidota</taxon>
        <taxon>Bacteroidia</taxon>
        <taxon>Bacteroidales</taxon>
        <taxon>Tannerellaceae</taxon>
        <taxon>Parabacteroides</taxon>
    </lineage>
</organism>
<evidence type="ECO:0000313" key="4">
    <source>
        <dbReference type="EMBL" id="SKB37029.1"/>
    </source>
</evidence>